<feature type="compositionally biased region" description="Basic and acidic residues" evidence="1">
    <location>
        <begin position="242"/>
        <end position="263"/>
    </location>
</feature>
<feature type="region of interest" description="Disordered" evidence="1">
    <location>
        <begin position="34"/>
        <end position="349"/>
    </location>
</feature>
<evidence type="ECO:0000313" key="2">
    <source>
        <dbReference type="Proteomes" id="UP000504611"/>
    </source>
</evidence>
<protein>
    <submittedName>
        <fullName evidence="3">FK506-binding protein 5-like</fullName>
    </submittedName>
</protein>
<feature type="compositionally biased region" description="Basic and acidic residues" evidence="1">
    <location>
        <begin position="274"/>
        <end position="283"/>
    </location>
</feature>
<evidence type="ECO:0000256" key="1">
    <source>
        <dbReference type="SAM" id="MobiDB-lite"/>
    </source>
</evidence>
<dbReference type="Proteomes" id="UP000504611">
    <property type="component" value="Unplaced"/>
</dbReference>
<feature type="compositionally biased region" description="Polar residues" evidence="1">
    <location>
        <begin position="34"/>
        <end position="48"/>
    </location>
</feature>
<dbReference type="GeneID" id="104958146"/>
<dbReference type="KEGG" id="ncc:104958146"/>
<feature type="compositionally biased region" description="Polar residues" evidence="1">
    <location>
        <begin position="296"/>
        <end position="313"/>
    </location>
</feature>
<name>A0A6I9P173_9TELE</name>
<proteinExistence type="predicted"/>
<evidence type="ECO:0000313" key="3">
    <source>
        <dbReference type="RefSeq" id="XP_010784159.1"/>
    </source>
</evidence>
<dbReference type="AlphaFoldDB" id="A0A6I9P173"/>
<feature type="compositionally biased region" description="Polar residues" evidence="1">
    <location>
        <begin position="204"/>
        <end position="240"/>
    </location>
</feature>
<dbReference type="OrthoDB" id="8956328at2759"/>
<reference evidence="3" key="1">
    <citation type="submission" date="2025-08" db="UniProtKB">
        <authorList>
            <consortium name="RefSeq"/>
        </authorList>
    </citation>
    <scope>IDENTIFICATION</scope>
    <source>
        <tissue evidence="3">Muscle</tissue>
    </source>
</reference>
<feature type="compositionally biased region" description="Basic and acidic residues" evidence="1">
    <location>
        <begin position="316"/>
        <end position="330"/>
    </location>
</feature>
<organism evidence="2 3">
    <name type="scientific">Notothenia coriiceps</name>
    <name type="common">black rockcod</name>
    <dbReference type="NCBI Taxonomy" id="8208"/>
    <lineage>
        <taxon>Eukaryota</taxon>
        <taxon>Metazoa</taxon>
        <taxon>Chordata</taxon>
        <taxon>Craniata</taxon>
        <taxon>Vertebrata</taxon>
        <taxon>Euteleostomi</taxon>
        <taxon>Actinopterygii</taxon>
        <taxon>Neopterygii</taxon>
        <taxon>Teleostei</taxon>
        <taxon>Neoteleostei</taxon>
        <taxon>Acanthomorphata</taxon>
        <taxon>Eupercaria</taxon>
        <taxon>Perciformes</taxon>
        <taxon>Notothenioidei</taxon>
        <taxon>Nototheniidae</taxon>
        <taxon>Notothenia</taxon>
    </lineage>
</organism>
<feature type="compositionally biased region" description="Polar residues" evidence="1">
    <location>
        <begin position="158"/>
        <end position="186"/>
    </location>
</feature>
<keyword evidence="2" id="KW-1185">Reference proteome</keyword>
<accession>A0A6I9P173</accession>
<gene>
    <name evidence="3" type="primary">LOC104958146</name>
</gene>
<feature type="compositionally biased region" description="Basic and acidic residues" evidence="1">
    <location>
        <begin position="187"/>
        <end position="199"/>
    </location>
</feature>
<dbReference type="RefSeq" id="XP_010784159.1">
    <property type="nucleotide sequence ID" value="XM_010785857.1"/>
</dbReference>
<sequence length="428" mass="46238">MFCPGCGIKVESSYNFCPGCAFKLSDLIRNQNHDVSTSAHHPSITAQEKNQKEEQDQVSTDVDEKQENTAQIKGQLASDDLEPDKDGAAAQDPSDKTASQATLEKGAMPPSPKETLGVAEAVTTKKTQVIDAIKEEERLAATAPESNAQPCREAAPGSNLSVCLTPPSSTQAGDKPVEQQTEAPSDNSKDNSPHAEKPSDITLKPSSNSASNLKSTTETVSIAPETPQQCDSVAKQSTFEQGEDKTISHDIHNLSGRPDDNHTNSEQQTFVIQTDRREDEAARDQSNSDDPDTKTTEFSTDQHSVTKETAQSTEADEPKSDTKINTEAEKQQQGNSDGVVSRSKPSCPPEKVGIQVAANILETSVDLQTPAPQTLPNSEYIPVYFHAVTSKDFHLDPGKDEIFLMSGDIFGDWQSKGLKMSFSSQMLS</sequence>